<comment type="caution">
    <text evidence="6">The sequence shown here is derived from an EMBL/GenBank/DDBJ whole genome shotgun (WGS) entry which is preliminary data.</text>
</comment>
<evidence type="ECO:0000313" key="6">
    <source>
        <dbReference type="EMBL" id="GAA0610402.1"/>
    </source>
</evidence>
<feature type="domain" description="HTH lysR-type" evidence="5">
    <location>
        <begin position="1"/>
        <end position="58"/>
    </location>
</feature>
<reference evidence="6 7" key="1">
    <citation type="journal article" date="2019" name="Int. J. Syst. Evol. Microbiol.">
        <title>The Global Catalogue of Microorganisms (GCM) 10K type strain sequencing project: providing services to taxonomists for standard genome sequencing and annotation.</title>
        <authorList>
            <consortium name="The Broad Institute Genomics Platform"/>
            <consortium name="The Broad Institute Genome Sequencing Center for Infectious Disease"/>
            <person name="Wu L."/>
            <person name="Ma J."/>
        </authorList>
    </citation>
    <scope>NUCLEOTIDE SEQUENCE [LARGE SCALE GENOMIC DNA]</scope>
    <source>
        <strain evidence="6 7">JCM 15115</strain>
    </source>
</reference>
<dbReference type="Pfam" id="PF00126">
    <property type="entry name" value="HTH_1"/>
    <property type="match status" value="1"/>
</dbReference>
<dbReference type="InterPro" id="IPR036388">
    <property type="entry name" value="WH-like_DNA-bd_sf"/>
</dbReference>
<evidence type="ECO:0000256" key="2">
    <source>
        <dbReference type="ARBA" id="ARBA00023015"/>
    </source>
</evidence>
<protein>
    <submittedName>
        <fullName evidence="6">LysR family transcriptional regulator</fullName>
    </submittedName>
</protein>
<evidence type="ECO:0000256" key="4">
    <source>
        <dbReference type="ARBA" id="ARBA00023163"/>
    </source>
</evidence>
<comment type="similarity">
    <text evidence="1">Belongs to the LysR transcriptional regulatory family.</text>
</comment>
<dbReference type="InterPro" id="IPR000847">
    <property type="entry name" value="LysR_HTH_N"/>
</dbReference>
<dbReference type="PRINTS" id="PR00039">
    <property type="entry name" value="HTHLYSR"/>
</dbReference>
<keyword evidence="2" id="KW-0805">Transcription regulation</keyword>
<dbReference type="Pfam" id="PF03466">
    <property type="entry name" value="LysR_substrate"/>
    <property type="match status" value="1"/>
</dbReference>
<dbReference type="InterPro" id="IPR005119">
    <property type="entry name" value="LysR_subst-bd"/>
</dbReference>
<dbReference type="RefSeq" id="WP_343806589.1">
    <property type="nucleotide sequence ID" value="NZ_BAAADE010000007.1"/>
</dbReference>
<dbReference type="InterPro" id="IPR036390">
    <property type="entry name" value="WH_DNA-bd_sf"/>
</dbReference>
<proteinExistence type="inferred from homology"/>
<dbReference type="Gene3D" id="3.40.190.290">
    <property type="match status" value="1"/>
</dbReference>
<dbReference type="PANTHER" id="PTHR30419:SF8">
    <property type="entry name" value="NITROGEN ASSIMILATION TRANSCRIPTIONAL ACTIVATOR-RELATED"/>
    <property type="match status" value="1"/>
</dbReference>
<dbReference type="PROSITE" id="PS50931">
    <property type="entry name" value="HTH_LYSR"/>
    <property type="match status" value="1"/>
</dbReference>
<gene>
    <name evidence="6" type="ORF">GCM10008943_27480</name>
</gene>
<evidence type="ECO:0000256" key="3">
    <source>
        <dbReference type="ARBA" id="ARBA00023125"/>
    </source>
</evidence>
<keyword evidence="3" id="KW-0238">DNA-binding</keyword>
<dbReference type="EMBL" id="BAAADE010000007">
    <property type="protein sequence ID" value="GAA0610402.1"/>
    <property type="molecule type" value="Genomic_DNA"/>
</dbReference>
<accession>A0ABN1GFR6</accession>
<dbReference type="InterPro" id="IPR050950">
    <property type="entry name" value="HTH-type_LysR_regulators"/>
</dbReference>
<sequence>MQHLALKYFQEVARTGSVTEASLQLNVSASAISRQITKLEQDLNVALFERRPRGMVLSQAGELLAQHVTRLALDTERALSDVKEMHQIQRGVVKIATYEGFSILVLADIIAQFQQQYPSVEIQVWVGNSIDICQRISNGQSDIGIVYSYAVPSHLQVEHMTKRPIFVLVPPDHPLSEREEITLTEAVQYPFALPDHDRTQRHLINTALASTGLAIDPVFSSNSMATLLIYAQKAGCLLFSSADIQETNGFLSNAKSVKIDNAILQSSVAQVITMKNRQLPTSVQAFLSFLTERMPAFSETP</sequence>
<name>A0ABN1GFR6_9HYPH</name>
<dbReference type="PANTHER" id="PTHR30419">
    <property type="entry name" value="HTH-TYPE TRANSCRIPTIONAL REGULATOR YBHD"/>
    <property type="match status" value="1"/>
</dbReference>
<dbReference type="SUPFAM" id="SSF46785">
    <property type="entry name" value="Winged helix' DNA-binding domain"/>
    <property type="match status" value="1"/>
</dbReference>
<organism evidence="6 7">
    <name type="scientific">Paenochrobactrum glaciei</name>
    <dbReference type="NCBI Taxonomy" id="486407"/>
    <lineage>
        <taxon>Bacteria</taxon>
        <taxon>Pseudomonadati</taxon>
        <taxon>Pseudomonadota</taxon>
        <taxon>Alphaproteobacteria</taxon>
        <taxon>Hyphomicrobiales</taxon>
        <taxon>Brucellaceae</taxon>
        <taxon>Paenochrobactrum</taxon>
    </lineage>
</organism>
<dbReference type="SUPFAM" id="SSF53850">
    <property type="entry name" value="Periplasmic binding protein-like II"/>
    <property type="match status" value="1"/>
</dbReference>
<keyword evidence="4" id="KW-0804">Transcription</keyword>
<evidence type="ECO:0000259" key="5">
    <source>
        <dbReference type="PROSITE" id="PS50931"/>
    </source>
</evidence>
<evidence type="ECO:0000256" key="1">
    <source>
        <dbReference type="ARBA" id="ARBA00009437"/>
    </source>
</evidence>
<keyword evidence="7" id="KW-1185">Reference proteome</keyword>
<evidence type="ECO:0000313" key="7">
    <source>
        <dbReference type="Proteomes" id="UP001424441"/>
    </source>
</evidence>
<dbReference type="Gene3D" id="1.10.10.10">
    <property type="entry name" value="Winged helix-like DNA-binding domain superfamily/Winged helix DNA-binding domain"/>
    <property type="match status" value="1"/>
</dbReference>
<dbReference type="Proteomes" id="UP001424441">
    <property type="component" value="Unassembled WGS sequence"/>
</dbReference>